<reference evidence="2" key="1">
    <citation type="submission" date="2020-03" db="EMBL/GenBank/DDBJ databases">
        <title>The deep terrestrial virosphere.</title>
        <authorList>
            <person name="Holmfeldt K."/>
            <person name="Nilsson E."/>
            <person name="Simone D."/>
            <person name="Lopez-Fernandez M."/>
            <person name="Wu X."/>
            <person name="de Brujin I."/>
            <person name="Lundin D."/>
            <person name="Andersson A."/>
            <person name="Bertilsson S."/>
            <person name="Dopson M."/>
        </authorList>
    </citation>
    <scope>NUCLEOTIDE SEQUENCE</scope>
    <source>
        <strain evidence="2">TM448A00834</strain>
    </source>
</reference>
<feature type="compositionally biased region" description="Acidic residues" evidence="1">
    <location>
        <begin position="80"/>
        <end position="94"/>
    </location>
</feature>
<dbReference type="AlphaFoldDB" id="A0A6H1ZKW0"/>
<evidence type="ECO:0000256" key="1">
    <source>
        <dbReference type="SAM" id="MobiDB-lite"/>
    </source>
</evidence>
<gene>
    <name evidence="2" type="ORF">TM448A00834_0006</name>
</gene>
<feature type="compositionally biased region" description="Acidic residues" evidence="1">
    <location>
        <begin position="13"/>
        <end position="24"/>
    </location>
</feature>
<accession>A0A6H1ZKW0</accession>
<feature type="region of interest" description="Disordered" evidence="1">
    <location>
        <begin position="73"/>
        <end position="108"/>
    </location>
</feature>
<feature type="region of interest" description="Disordered" evidence="1">
    <location>
        <begin position="183"/>
        <end position="254"/>
    </location>
</feature>
<organism evidence="2">
    <name type="scientific">viral metagenome</name>
    <dbReference type="NCBI Taxonomy" id="1070528"/>
    <lineage>
        <taxon>unclassified sequences</taxon>
        <taxon>metagenomes</taxon>
        <taxon>organismal metagenomes</taxon>
    </lineage>
</organism>
<feature type="compositionally biased region" description="Basic and acidic residues" evidence="1">
    <location>
        <begin position="1"/>
        <end position="12"/>
    </location>
</feature>
<name>A0A6H1ZKW0_9ZZZZ</name>
<dbReference type="EMBL" id="MT144071">
    <property type="protein sequence ID" value="QJA48099.1"/>
    <property type="molecule type" value="Genomic_DNA"/>
</dbReference>
<feature type="compositionally biased region" description="Basic residues" evidence="1">
    <location>
        <begin position="98"/>
        <end position="108"/>
    </location>
</feature>
<feature type="region of interest" description="Disordered" evidence="1">
    <location>
        <begin position="1"/>
        <end position="54"/>
    </location>
</feature>
<evidence type="ECO:0000313" key="2">
    <source>
        <dbReference type="EMBL" id="QJA48099.1"/>
    </source>
</evidence>
<feature type="compositionally biased region" description="Basic and acidic residues" evidence="1">
    <location>
        <begin position="215"/>
        <end position="231"/>
    </location>
</feature>
<sequence length="254" mass="28811">MPEKDKEKLEGKEGEDEEEEEEPDEPKVVSQEDFNKLRSVLDGQVASERREKERVQAELKTLRDQFSVFEKGLLKGGGFESEDEEEEEEEDLFDDSSKKKKKRAGKKVAARMRVLEEKNRQLEENAASAEARGIMQERISDLLGSTKVSKNDPELDWARDVQDPEEGFRRLMVSAIAIAEGRKDERATAKAKALTKKDKIEKGGPKEPSSSFLARWKEGRATDKEIEEVLHKAKRRKTDKEGGGSELDMGEITS</sequence>
<protein>
    <submittedName>
        <fullName evidence="2">Uncharacterized protein</fullName>
    </submittedName>
</protein>
<feature type="compositionally biased region" description="Basic and acidic residues" evidence="1">
    <location>
        <begin position="195"/>
        <end position="205"/>
    </location>
</feature>
<proteinExistence type="predicted"/>